<feature type="compositionally biased region" description="Basic and acidic residues" evidence="3">
    <location>
        <begin position="60"/>
        <end position="75"/>
    </location>
</feature>
<accession>A0A2S0VVL2</accession>
<dbReference type="InterPro" id="IPR013783">
    <property type="entry name" value="Ig-like_fold"/>
</dbReference>
<dbReference type="GO" id="GO:0005509">
    <property type="term" value="F:calcium ion binding"/>
    <property type="evidence" value="ECO:0007669"/>
    <property type="project" value="InterPro"/>
</dbReference>
<dbReference type="KEGG" id="cate:C2869_18130"/>
<dbReference type="InterPro" id="IPR003367">
    <property type="entry name" value="Thrombospondin_3-like_rpt"/>
</dbReference>
<dbReference type="InterPro" id="IPR008969">
    <property type="entry name" value="CarboxyPept-like_regulatory"/>
</dbReference>
<proteinExistence type="predicted"/>
<gene>
    <name evidence="4" type="ORF">C2869_18130</name>
</gene>
<keyword evidence="1" id="KW-0732">Signal</keyword>
<dbReference type="PANTHER" id="PTHR10199:SF119">
    <property type="entry name" value="RE20510P"/>
    <property type="match status" value="1"/>
</dbReference>
<dbReference type="GO" id="GO:0007155">
    <property type="term" value="P:cell adhesion"/>
    <property type="evidence" value="ECO:0007669"/>
    <property type="project" value="InterPro"/>
</dbReference>
<dbReference type="EMBL" id="CP026604">
    <property type="protein sequence ID" value="AWB68212.1"/>
    <property type="molecule type" value="Genomic_DNA"/>
</dbReference>
<keyword evidence="5" id="KW-1185">Reference proteome</keyword>
<feature type="compositionally biased region" description="Basic and acidic residues" evidence="3">
    <location>
        <begin position="117"/>
        <end position="132"/>
    </location>
</feature>
<organism evidence="4 5">
    <name type="scientific">Saccharobesus litoralis</name>
    <dbReference type="NCBI Taxonomy" id="2172099"/>
    <lineage>
        <taxon>Bacteria</taxon>
        <taxon>Pseudomonadati</taxon>
        <taxon>Pseudomonadota</taxon>
        <taxon>Gammaproteobacteria</taxon>
        <taxon>Alteromonadales</taxon>
        <taxon>Alteromonadaceae</taxon>
        <taxon>Saccharobesus</taxon>
    </lineage>
</organism>
<evidence type="ECO:0000313" key="4">
    <source>
        <dbReference type="EMBL" id="AWB68212.1"/>
    </source>
</evidence>
<dbReference type="Pfam" id="PF17963">
    <property type="entry name" value="Big_9"/>
    <property type="match status" value="1"/>
</dbReference>
<feature type="region of interest" description="Disordered" evidence="3">
    <location>
        <begin position="13"/>
        <end position="224"/>
    </location>
</feature>
<dbReference type="PROSITE" id="PS51257">
    <property type="entry name" value="PROKAR_LIPOPROTEIN"/>
    <property type="match status" value="1"/>
</dbReference>
<dbReference type="Gene3D" id="2.60.40.10">
    <property type="entry name" value="Immunoglobulins"/>
    <property type="match status" value="2"/>
</dbReference>
<evidence type="ECO:0000256" key="2">
    <source>
        <dbReference type="ARBA" id="ARBA00022837"/>
    </source>
</evidence>
<dbReference type="SUPFAM" id="SSF103647">
    <property type="entry name" value="TSP type-3 repeat"/>
    <property type="match status" value="2"/>
</dbReference>
<dbReference type="Pfam" id="PF13620">
    <property type="entry name" value="CarboxypepD_reg"/>
    <property type="match status" value="1"/>
</dbReference>
<dbReference type="SUPFAM" id="SSF49299">
    <property type="entry name" value="PKD domain"/>
    <property type="match status" value="1"/>
</dbReference>
<feature type="compositionally biased region" description="Basic and acidic residues" evidence="3">
    <location>
        <begin position="157"/>
        <end position="167"/>
    </location>
</feature>
<dbReference type="Pfam" id="PF02412">
    <property type="entry name" value="TSP_3"/>
    <property type="match status" value="2"/>
</dbReference>
<dbReference type="Gene3D" id="4.10.1080.10">
    <property type="entry name" value="TSP type-3 repeat"/>
    <property type="match status" value="2"/>
</dbReference>
<evidence type="ECO:0000313" key="5">
    <source>
        <dbReference type="Proteomes" id="UP000244441"/>
    </source>
</evidence>
<reference evidence="4 5" key="1">
    <citation type="submission" date="2018-01" db="EMBL/GenBank/DDBJ databases">
        <title>Genome sequence of a Cantenovulum-like bacteria.</title>
        <authorList>
            <person name="Tan W.R."/>
            <person name="Lau N.-S."/>
            <person name="Go F."/>
            <person name="Amirul A.-A.A."/>
        </authorList>
    </citation>
    <scope>NUCLEOTIDE SEQUENCE [LARGE SCALE GENOMIC DNA]</scope>
    <source>
        <strain evidence="4 5">CCB-QB4</strain>
    </source>
</reference>
<keyword evidence="2" id="KW-0106">Calcium</keyword>
<dbReference type="Pfam" id="PF13715">
    <property type="entry name" value="CarbopepD_reg_2"/>
    <property type="match status" value="1"/>
</dbReference>
<dbReference type="PANTHER" id="PTHR10199">
    <property type="entry name" value="THROMBOSPONDIN"/>
    <property type="match status" value="1"/>
</dbReference>
<dbReference type="Gene3D" id="2.60.40.1120">
    <property type="entry name" value="Carboxypeptidase-like, regulatory domain"/>
    <property type="match status" value="3"/>
</dbReference>
<dbReference type="InterPro" id="IPR035986">
    <property type="entry name" value="PKD_dom_sf"/>
</dbReference>
<feature type="compositionally biased region" description="Basic and acidic residues" evidence="3">
    <location>
        <begin position="193"/>
        <end position="205"/>
    </location>
</feature>
<dbReference type="Proteomes" id="UP000244441">
    <property type="component" value="Chromosome"/>
</dbReference>
<feature type="compositionally biased region" description="Acidic residues" evidence="3">
    <location>
        <begin position="91"/>
        <end position="103"/>
    </location>
</feature>
<dbReference type="SUPFAM" id="SSF49464">
    <property type="entry name" value="Carboxypeptidase regulatory domain-like"/>
    <property type="match status" value="5"/>
</dbReference>
<protein>
    <submittedName>
        <fullName evidence="4">Uncharacterized protein</fullName>
    </submittedName>
</protein>
<name>A0A2S0VVL2_9ALTE</name>
<sequence length="1553" mass="164804">MRLLAIVLALGLASCGGGGSGEPPQTEVDSDKDGVPDNQDAFPNDPTETKDSDSDGVGDNADKFPDDPNETKDSDGDGIGDNADKDRDNDGVDDNADAFPDDPTETKDTDSDGVGDNADKFPTDATETHDLDNDGVGDNSDPDKDGDGVNNDVDAFPEDKNESKDTDGDGVGDNADPDRDGDGVNNDLDDFPDDKNETTDTDKDGIGNVADTDDDGDGMPDTFETQYQLDPLVNDANQDKDNDGLTNIQEHQLGTAPDTVNQQFTGDAYGQANATITFWDKQGAEVSLVSQSAAAVSAANDTTQTDASGLFTFFAKQDVTYPLLVKAAGTKDTYSFVFESGKSVTVSDLTSVVAKNIFEGTKVGQSVESRFASVLANGVSDLKQRSFLELSTVIEEIKQVSPNFDFGHFSLDKIFAGSADLKTQLTQTSAVTTALKNKVEQKPGFSGVISGVITEQTTKKPVSGVNVFIEGEINATTSDIDGQFILRNVPVGKRLAVTFTSQHYAPNQKIIEFDDTDLTTSTSIKVKLKPVQSSIPLSKITLGGVVVASEDGKEQLRVATNDQSVSLLVSPSFVDKVLQATNKQRRAARGGVLAASESANASNISLDITSIDPTNERDIFPGNFEARDLSDVSAANEEQAPITLESVVLSDFTLRDENGNELAMPDGETITARLEIPATLQTQYRAEFEAGIRTIPWWSYNEVTGEWVWESEATLLDVNGTLYAEAVLTHFSWWNVDKPISTHAEICGRVVDGSGNPILGADVIANGISYNGNSNDVTDASGGYSMRVKKLSTISVAATFADITRSINVSVTNQGVNQGCQNQVDIEIATVEVSGTVRDQNDQALEGVKLLFSNGTTVFTDSEGKYSVNTATDLTLKIKASIIKNELRHSTSTEVVVQDIDVTHDITVITDPVEITGVISVDVLGTVSPLSNAVITAQNGQVVKAATDGSFVVTTPSKEAASAFVVEVNATLPSGLVAKRSFDLTPSNQDIDLGSITFVDQVVTVIGKVLDPNGKPLRGIDVVSSLSIGATTDNNGEYRISVPAGQQINVSATYRDTYINVEETVTTATVVIPSDATEVLLSNLRFKNTLPATVTGTVREKDTSTPLAGVTIVTSLGETVVTNERGVYTLRAPVASNIGLDYSFDYADDNGQQARFGAGSDSVATGASGSTTTKNLLLDLVSNPPSILSVALNPKVVSTNESVEVSVFAKDPDGDPLTINIAGQVVPHASQTLQADGSMKATVTLTSQATQGTQTFKVTATEDVTDPSPSATRNVQLIVKANSVPAVIELIGDVKTLRPGEGLTLSAKAYDIDGDVISYRWQDGQGNTVVTDSNNYFFVVPVDTADGEYTATLTVEDAKHDANFNSLSFTYFVQSNRAPIITGVFTTPATTVTSGTEVRLNAVASDPDGNTVSYLWQNANDETVSTTRTLEFVAPDVTAEIVVIYKLTVSDGEKQTTQSVAVIVEPVADNQPTEPEEEASLSGFVTDPSGTPIAGALIEIYNVDRSVDVQTASDVTGFYQFFDIPAGDYFVVVTRDGFTLSSSRVQIQEQAQE</sequence>
<dbReference type="InterPro" id="IPR028974">
    <property type="entry name" value="TSP_type-3_rpt"/>
</dbReference>
<evidence type="ECO:0000256" key="1">
    <source>
        <dbReference type="ARBA" id="ARBA00022729"/>
    </source>
</evidence>
<evidence type="ECO:0000256" key="3">
    <source>
        <dbReference type="SAM" id="MobiDB-lite"/>
    </source>
</evidence>